<accession>A0A843UUN4</accession>
<dbReference type="Proteomes" id="UP000652761">
    <property type="component" value="Unassembled WGS sequence"/>
</dbReference>
<comment type="caution">
    <text evidence="1">The sequence shown here is derived from an EMBL/GenBank/DDBJ whole genome shotgun (WGS) entry which is preliminary data.</text>
</comment>
<reference evidence="1" key="1">
    <citation type="submission" date="2017-07" db="EMBL/GenBank/DDBJ databases">
        <title>Taro Niue Genome Assembly and Annotation.</title>
        <authorList>
            <person name="Atibalentja N."/>
            <person name="Keating K."/>
            <person name="Fields C.J."/>
        </authorList>
    </citation>
    <scope>NUCLEOTIDE SEQUENCE</scope>
    <source>
        <strain evidence="1">Niue_2</strain>
        <tissue evidence="1">Leaf</tissue>
    </source>
</reference>
<dbReference type="EMBL" id="NMUH01000825">
    <property type="protein sequence ID" value="MQL85384.1"/>
    <property type="molecule type" value="Genomic_DNA"/>
</dbReference>
<keyword evidence="2" id="KW-1185">Reference proteome</keyword>
<name>A0A843UUN4_COLES</name>
<protein>
    <submittedName>
        <fullName evidence="1">Uncharacterized protein</fullName>
    </submittedName>
</protein>
<sequence>MMLDNFIDIRITNIKMPCYQGIRSWVNDAGYTHRFVKTLNPPLFVKIHFSWKRLKIEGNN</sequence>
<evidence type="ECO:0000313" key="2">
    <source>
        <dbReference type="Proteomes" id="UP000652761"/>
    </source>
</evidence>
<gene>
    <name evidence="1" type="ORF">Taro_017905</name>
</gene>
<organism evidence="1 2">
    <name type="scientific">Colocasia esculenta</name>
    <name type="common">Wild taro</name>
    <name type="synonym">Arum esculentum</name>
    <dbReference type="NCBI Taxonomy" id="4460"/>
    <lineage>
        <taxon>Eukaryota</taxon>
        <taxon>Viridiplantae</taxon>
        <taxon>Streptophyta</taxon>
        <taxon>Embryophyta</taxon>
        <taxon>Tracheophyta</taxon>
        <taxon>Spermatophyta</taxon>
        <taxon>Magnoliopsida</taxon>
        <taxon>Liliopsida</taxon>
        <taxon>Araceae</taxon>
        <taxon>Aroideae</taxon>
        <taxon>Colocasieae</taxon>
        <taxon>Colocasia</taxon>
    </lineage>
</organism>
<dbReference type="AlphaFoldDB" id="A0A843UUN4"/>
<evidence type="ECO:0000313" key="1">
    <source>
        <dbReference type="EMBL" id="MQL85384.1"/>
    </source>
</evidence>
<proteinExistence type="predicted"/>